<protein>
    <submittedName>
        <fullName evidence="1">Uncharacterized protein</fullName>
    </submittedName>
</protein>
<evidence type="ECO:0000313" key="1">
    <source>
        <dbReference type="EMBL" id="QAT84080.1"/>
    </source>
</evidence>
<sequence length="156" mass="16154">MRFPQPPALAAPGAGHGLEPARASVVARVLGLLKLKLIAWVVIGLGVLPGVMAPSKPFTPIVPMSQGQGTQGPFEEDHPRADVGIKVFAEKHRRSGGLFIEPVPTGCGLAAFLASLQPALRGVASVAPPDAPAEQGIALRRQQLPRRAGLDEAASV</sequence>
<proteinExistence type="predicted"/>
<dbReference type="Proteomes" id="UP000288758">
    <property type="component" value="Chromosome"/>
</dbReference>
<organism evidence="1 2">
    <name type="scientific">Corallococcus coralloides</name>
    <name type="common">Myxococcus coralloides</name>
    <dbReference type="NCBI Taxonomy" id="184914"/>
    <lineage>
        <taxon>Bacteria</taxon>
        <taxon>Pseudomonadati</taxon>
        <taxon>Myxococcota</taxon>
        <taxon>Myxococcia</taxon>
        <taxon>Myxococcales</taxon>
        <taxon>Cystobacterineae</taxon>
        <taxon>Myxococcaceae</taxon>
        <taxon>Corallococcus</taxon>
    </lineage>
</organism>
<dbReference type="AlphaFoldDB" id="A0A410RQ47"/>
<gene>
    <name evidence="1" type="ORF">EJ065_2503</name>
</gene>
<accession>A0A410RQ47</accession>
<name>A0A410RQ47_CORCK</name>
<evidence type="ECO:0000313" key="2">
    <source>
        <dbReference type="Proteomes" id="UP000288758"/>
    </source>
</evidence>
<dbReference type="EMBL" id="CP034669">
    <property type="protein sequence ID" value="QAT84080.1"/>
    <property type="molecule type" value="Genomic_DNA"/>
</dbReference>
<reference evidence="1 2" key="1">
    <citation type="submission" date="2018-12" db="EMBL/GenBank/DDBJ databases">
        <title>Complete Genome Sequence of the Corallopyronin A producing Myxobacterium Corallococcus coralloides B035.</title>
        <authorList>
            <person name="Bouhired S.M."/>
            <person name="Rupp O."/>
            <person name="Blom J."/>
            <person name="Schaeberle T.F."/>
            <person name="Kehraus S."/>
            <person name="Schiefer A."/>
            <person name="Pfarr K."/>
            <person name="Goesmann A."/>
            <person name="Hoerauf A."/>
            <person name="Koenig G.M."/>
        </authorList>
    </citation>
    <scope>NUCLEOTIDE SEQUENCE [LARGE SCALE GENOMIC DNA]</scope>
    <source>
        <strain evidence="1 2">B035</strain>
    </source>
</reference>